<evidence type="ECO:0000313" key="3">
    <source>
        <dbReference type="Proteomes" id="UP000887574"/>
    </source>
</evidence>
<protein>
    <submittedName>
        <fullName evidence="4">SEP domain-containing protein</fullName>
    </submittedName>
</protein>
<sequence length="304" mass="33608">MSNIHGLDSMNSGNSSDGSDGNNKGKSPGFYVGGSTNSGQEVLGPPGRDNAAFADRLFNAARNAGAQELPVESSASATTSQTGPVVVIFNVWTNGFSIDDGPLRTSDDPQNGAFMRALVTGRVPEELAAVHPGREIDLQLVRKESEYVAPKPKPFSGVGRKLEIFVVSAYLHEYERGIIQIREVKSKRKFSFEDISNQDNDEEEDVLPIEEVCASEYSRKRADVYSEEIVRGKQKQVVAILFEIFFDRDFCLRLYRVQPYHHPSIESFLSSENMAMEIRTLLTVIKPSSCVFVPSLHLSAPQNE</sequence>
<dbReference type="InterPro" id="IPR036241">
    <property type="entry name" value="NSFL1C_SEP_dom_sf"/>
</dbReference>
<organism evidence="3 4">
    <name type="scientific">Ditylenchus dipsaci</name>
    <dbReference type="NCBI Taxonomy" id="166011"/>
    <lineage>
        <taxon>Eukaryota</taxon>
        <taxon>Metazoa</taxon>
        <taxon>Ecdysozoa</taxon>
        <taxon>Nematoda</taxon>
        <taxon>Chromadorea</taxon>
        <taxon>Rhabditida</taxon>
        <taxon>Tylenchina</taxon>
        <taxon>Tylenchomorpha</taxon>
        <taxon>Sphaerularioidea</taxon>
        <taxon>Anguinidae</taxon>
        <taxon>Anguininae</taxon>
        <taxon>Ditylenchus</taxon>
    </lineage>
</organism>
<reference evidence="4" key="1">
    <citation type="submission" date="2022-11" db="UniProtKB">
        <authorList>
            <consortium name="WormBaseParasite"/>
        </authorList>
    </citation>
    <scope>IDENTIFICATION</scope>
</reference>
<proteinExistence type="predicted"/>
<evidence type="ECO:0000259" key="2">
    <source>
        <dbReference type="PROSITE" id="PS51399"/>
    </source>
</evidence>
<evidence type="ECO:0000256" key="1">
    <source>
        <dbReference type="SAM" id="MobiDB-lite"/>
    </source>
</evidence>
<dbReference type="Pfam" id="PF08059">
    <property type="entry name" value="SEP"/>
    <property type="match status" value="1"/>
</dbReference>
<keyword evidence="3" id="KW-1185">Reference proteome</keyword>
<name>A0A915CXD9_9BILA</name>
<feature type="region of interest" description="Disordered" evidence="1">
    <location>
        <begin position="1"/>
        <end position="50"/>
    </location>
</feature>
<dbReference type="SMART" id="SM00553">
    <property type="entry name" value="SEP"/>
    <property type="match status" value="1"/>
</dbReference>
<dbReference type="GO" id="GO:0005829">
    <property type="term" value="C:cytosol"/>
    <property type="evidence" value="ECO:0007669"/>
    <property type="project" value="TreeGrafter"/>
</dbReference>
<evidence type="ECO:0000313" key="4">
    <source>
        <dbReference type="WBParaSite" id="jg13322.1"/>
    </source>
</evidence>
<feature type="domain" description="SEP" evidence="2">
    <location>
        <begin position="84"/>
        <end position="149"/>
    </location>
</feature>
<dbReference type="GO" id="GO:0043130">
    <property type="term" value="F:ubiquitin binding"/>
    <property type="evidence" value="ECO:0007669"/>
    <property type="project" value="TreeGrafter"/>
</dbReference>
<dbReference type="GO" id="GO:0005634">
    <property type="term" value="C:nucleus"/>
    <property type="evidence" value="ECO:0007669"/>
    <property type="project" value="TreeGrafter"/>
</dbReference>
<dbReference type="Gene3D" id="3.30.420.210">
    <property type="entry name" value="SEP domain"/>
    <property type="match status" value="1"/>
</dbReference>
<feature type="compositionally biased region" description="Low complexity" evidence="1">
    <location>
        <begin position="11"/>
        <end position="27"/>
    </location>
</feature>
<dbReference type="GO" id="GO:0031468">
    <property type="term" value="P:nuclear membrane reassembly"/>
    <property type="evidence" value="ECO:0007669"/>
    <property type="project" value="TreeGrafter"/>
</dbReference>
<dbReference type="SUPFAM" id="SSF102848">
    <property type="entry name" value="NSFL1 (p97 ATPase) cofactor p47, SEP domain"/>
    <property type="match status" value="1"/>
</dbReference>
<dbReference type="WBParaSite" id="jg13322.1">
    <property type="protein sequence ID" value="jg13322.1"/>
    <property type="gene ID" value="jg13322"/>
</dbReference>
<dbReference type="InterPro" id="IPR012989">
    <property type="entry name" value="SEP_domain"/>
</dbReference>
<dbReference type="GO" id="GO:0043161">
    <property type="term" value="P:proteasome-mediated ubiquitin-dependent protein catabolic process"/>
    <property type="evidence" value="ECO:0007669"/>
    <property type="project" value="TreeGrafter"/>
</dbReference>
<accession>A0A915CXD9</accession>
<dbReference type="GO" id="GO:0000045">
    <property type="term" value="P:autophagosome assembly"/>
    <property type="evidence" value="ECO:0007669"/>
    <property type="project" value="TreeGrafter"/>
</dbReference>
<dbReference type="AlphaFoldDB" id="A0A915CXD9"/>
<dbReference type="GO" id="GO:0007030">
    <property type="term" value="P:Golgi organization"/>
    <property type="evidence" value="ECO:0007669"/>
    <property type="project" value="TreeGrafter"/>
</dbReference>
<dbReference type="Proteomes" id="UP000887574">
    <property type="component" value="Unplaced"/>
</dbReference>
<dbReference type="GO" id="GO:0061025">
    <property type="term" value="P:membrane fusion"/>
    <property type="evidence" value="ECO:0007669"/>
    <property type="project" value="TreeGrafter"/>
</dbReference>
<dbReference type="PANTHER" id="PTHR23333">
    <property type="entry name" value="UBX DOMAIN CONTAINING PROTEIN"/>
    <property type="match status" value="1"/>
</dbReference>
<dbReference type="PANTHER" id="PTHR23333:SF20">
    <property type="entry name" value="NSFL1 COFACTOR P47"/>
    <property type="match status" value="1"/>
</dbReference>
<dbReference type="PROSITE" id="PS51399">
    <property type="entry name" value="SEP"/>
    <property type="match status" value="1"/>
</dbReference>